<gene>
    <name evidence="1" type="ORF">ACFFLS_07900</name>
</gene>
<proteinExistence type="predicted"/>
<dbReference type="Proteomes" id="UP001589734">
    <property type="component" value="Unassembled WGS sequence"/>
</dbReference>
<keyword evidence="2" id="KW-1185">Reference proteome</keyword>
<sequence length="171" mass="19775">MCRNLLIIITIFIFNWSTGQSKNIVLDKYPFNKAKSIMLASFQNLEFVNDTLSKIKCVEIPKTNGKVNVEEFEQLVKLHKSKYEKLYNILFSKSIEENIVGKGNCSETGYAVLFFDAKGNVFEYLQFCYNCKTFSSSFNKDLLKNEDYAKLEQFKKLFDDNGISVIGYRGE</sequence>
<protein>
    <submittedName>
        <fullName evidence="1">Uncharacterized protein</fullName>
    </submittedName>
</protein>
<evidence type="ECO:0000313" key="1">
    <source>
        <dbReference type="EMBL" id="MFC0076960.1"/>
    </source>
</evidence>
<reference evidence="1 2" key="1">
    <citation type="submission" date="2024-09" db="EMBL/GenBank/DDBJ databases">
        <authorList>
            <person name="Sun Q."/>
            <person name="Mori K."/>
        </authorList>
    </citation>
    <scope>NUCLEOTIDE SEQUENCE [LARGE SCALE GENOMIC DNA]</scope>
    <source>
        <strain evidence="1 2">CGMCC 1.12926</strain>
    </source>
</reference>
<dbReference type="EMBL" id="JBHLYW010000007">
    <property type="protein sequence ID" value="MFC0076960.1"/>
    <property type="molecule type" value="Genomic_DNA"/>
</dbReference>
<name>A0ABV6BNE0_9FLAO</name>
<dbReference type="RefSeq" id="WP_379685990.1">
    <property type="nucleotide sequence ID" value="NZ_JBHLYW010000007.1"/>
</dbReference>
<evidence type="ECO:0000313" key="2">
    <source>
        <dbReference type="Proteomes" id="UP001589734"/>
    </source>
</evidence>
<comment type="caution">
    <text evidence="1">The sequence shown here is derived from an EMBL/GenBank/DDBJ whole genome shotgun (WGS) entry which is preliminary data.</text>
</comment>
<organism evidence="1 2">
    <name type="scientific">Flavobacterium procerum</name>
    <dbReference type="NCBI Taxonomy" id="1455569"/>
    <lineage>
        <taxon>Bacteria</taxon>
        <taxon>Pseudomonadati</taxon>
        <taxon>Bacteroidota</taxon>
        <taxon>Flavobacteriia</taxon>
        <taxon>Flavobacteriales</taxon>
        <taxon>Flavobacteriaceae</taxon>
        <taxon>Flavobacterium</taxon>
    </lineage>
</organism>
<accession>A0ABV6BNE0</accession>